<dbReference type="Gene3D" id="3.50.50.60">
    <property type="entry name" value="FAD/NAD(P)-binding domain"/>
    <property type="match status" value="1"/>
</dbReference>
<name>A0A7C9J7G4_9ACTN</name>
<accession>A0A7C9J7G4</accession>
<keyword evidence="6" id="KW-1185">Reference proteome</keyword>
<dbReference type="Proteomes" id="UP000479526">
    <property type="component" value="Unassembled WGS sequence"/>
</dbReference>
<evidence type="ECO:0000313" key="5">
    <source>
        <dbReference type="EMBL" id="NAS25920.1"/>
    </source>
</evidence>
<dbReference type="InterPro" id="IPR050641">
    <property type="entry name" value="RIFMO-like"/>
</dbReference>
<keyword evidence="2" id="KW-0285">Flavoprotein</keyword>
<dbReference type="RefSeq" id="WP_161482942.1">
    <property type="nucleotide sequence ID" value="NZ_WXEW01000009.1"/>
</dbReference>
<evidence type="ECO:0000256" key="1">
    <source>
        <dbReference type="ARBA" id="ARBA00001974"/>
    </source>
</evidence>
<reference evidence="5 6" key="1">
    <citation type="submission" date="2020-01" db="EMBL/GenBank/DDBJ databases">
        <title>Herbidospora sp. NEAU-GS84 nov., a novel actinomycete isolated from soil.</title>
        <authorList>
            <person name="Han L."/>
        </authorList>
    </citation>
    <scope>NUCLEOTIDE SEQUENCE [LARGE SCALE GENOMIC DNA]</scope>
    <source>
        <strain evidence="5 6">NEAU-GS84</strain>
    </source>
</reference>
<dbReference type="GO" id="GO:0071949">
    <property type="term" value="F:FAD binding"/>
    <property type="evidence" value="ECO:0007669"/>
    <property type="project" value="InterPro"/>
</dbReference>
<evidence type="ECO:0000313" key="6">
    <source>
        <dbReference type="Proteomes" id="UP000479526"/>
    </source>
</evidence>
<dbReference type="PANTHER" id="PTHR43004">
    <property type="entry name" value="TRK SYSTEM POTASSIUM UPTAKE PROTEIN"/>
    <property type="match status" value="1"/>
</dbReference>
<dbReference type="EMBL" id="WXEW01000009">
    <property type="protein sequence ID" value="NAS25920.1"/>
    <property type="molecule type" value="Genomic_DNA"/>
</dbReference>
<dbReference type="Gene3D" id="3.40.30.120">
    <property type="match status" value="1"/>
</dbReference>
<dbReference type="InterPro" id="IPR036188">
    <property type="entry name" value="FAD/NAD-bd_sf"/>
</dbReference>
<dbReference type="GO" id="GO:0016709">
    <property type="term" value="F:oxidoreductase activity, acting on paired donors, with incorporation or reduction of molecular oxygen, NAD(P)H as one donor, and incorporation of one atom of oxygen"/>
    <property type="evidence" value="ECO:0007669"/>
    <property type="project" value="UniProtKB-ARBA"/>
</dbReference>
<dbReference type="PRINTS" id="PR00420">
    <property type="entry name" value="RNGMNOXGNASE"/>
</dbReference>
<evidence type="ECO:0000256" key="2">
    <source>
        <dbReference type="ARBA" id="ARBA00022630"/>
    </source>
</evidence>
<proteinExistence type="predicted"/>
<comment type="cofactor">
    <cofactor evidence="1">
        <name>FAD</name>
        <dbReference type="ChEBI" id="CHEBI:57692"/>
    </cofactor>
</comment>
<dbReference type="Pfam" id="PF01494">
    <property type="entry name" value="FAD_binding_3"/>
    <property type="match status" value="1"/>
</dbReference>
<evidence type="ECO:0000259" key="4">
    <source>
        <dbReference type="Pfam" id="PF01494"/>
    </source>
</evidence>
<dbReference type="AlphaFoldDB" id="A0A7C9J7G4"/>
<dbReference type="Gene3D" id="3.30.9.10">
    <property type="entry name" value="D-Amino Acid Oxidase, subunit A, domain 2"/>
    <property type="match status" value="1"/>
</dbReference>
<sequence length="507" mass="53187">MAHRTTRSHHHDVVVVGAGPAGLVAAAQLARYGLDVLVLDKRAGVSALPRAVGVTVRQMEIFRGWGLEEELRAGTDEVDFALLQTRTVAEAGDGTRVPINVPDLAQSSVVSPTASARVPQDHLEQVLADYLARVSGRPVRRRAEVVGISQDEEGVRLSVRGAGSHGGEAVEELSATYVVAADGAHGPTRDRLGIESVGADGLMRGISAEFRAPLWPVLGPHRYALYSISLPEGAGVLIPSGGGTRWQFGVVLGPDDDVEALAQPEALAGRIRLASGVPDLAVDIVRQSAFTADAKLSTTFSSGRVFLAGDAAHRVTPRGGNGLAMAVRDGIAIGWRLAWVLRGWAPTHFLDTYEAEMRPLAAADVARAADPQGRCHAIITELLHDLGGRLQHAWVAPGAPGRSSVSTLDLVGDGLTLFSGDDDPVWPTAAARIERGVPVEVATLPPATAHALGLHAGGALLVRPDAVPIAKWYRVTDVPRAVAELERAIDDVLDVLDQRAAAEAGAA</sequence>
<evidence type="ECO:0000256" key="3">
    <source>
        <dbReference type="ARBA" id="ARBA00022827"/>
    </source>
</evidence>
<comment type="caution">
    <text evidence="5">The sequence shown here is derived from an EMBL/GenBank/DDBJ whole genome shotgun (WGS) entry which is preliminary data.</text>
</comment>
<organism evidence="5 6">
    <name type="scientific">Herbidospora solisilvae</name>
    <dbReference type="NCBI Taxonomy" id="2696284"/>
    <lineage>
        <taxon>Bacteria</taxon>
        <taxon>Bacillati</taxon>
        <taxon>Actinomycetota</taxon>
        <taxon>Actinomycetes</taxon>
        <taxon>Streptosporangiales</taxon>
        <taxon>Streptosporangiaceae</taxon>
        <taxon>Herbidospora</taxon>
    </lineage>
</organism>
<keyword evidence="3" id="KW-0274">FAD</keyword>
<dbReference type="SUPFAM" id="SSF51905">
    <property type="entry name" value="FAD/NAD(P)-binding domain"/>
    <property type="match status" value="1"/>
</dbReference>
<dbReference type="InterPro" id="IPR002938">
    <property type="entry name" value="FAD-bd"/>
</dbReference>
<feature type="domain" description="FAD-binding" evidence="4">
    <location>
        <begin position="12"/>
        <end position="367"/>
    </location>
</feature>
<gene>
    <name evidence="5" type="ORF">GT755_30110</name>
</gene>
<dbReference type="PANTHER" id="PTHR43004:SF19">
    <property type="entry name" value="BINDING MONOOXYGENASE, PUTATIVE (JCVI)-RELATED"/>
    <property type="match status" value="1"/>
</dbReference>
<protein>
    <submittedName>
        <fullName evidence="5">NAD(P)-binding protein</fullName>
    </submittedName>
</protein>